<evidence type="ECO:0000256" key="8">
    <source>
        <dbReference type="SAM" id="Phobius"/>
    </source>
</evidence>
<dbReference type="RefSeq" id="WP_163177610.1">
    <property type="nucleotide sequence ID" value="NZ_JAAIWM010000001.1"/>
</dbReference>
<dbReference type="EMBL" id="JAAIWM010000001">
    <property type="protein sequence ID" value="NEY70730.1"/>
    <property type="molecule type" value="Genomic_DNA"/>
</dbReference>
<gene>
    <name evidence="9" type="ORF">G4D63_03145</name>
</gene>
<keyword evidence="3" id="KW-0813">Transport</keyword>
<evidence type="ECO:0000313" key="10">
    <source>
        <dbReference type="Proteomes" id="UP000481043"/>
    </source>
</evidence>
<keyword evidence="7 8" id="KW-0472">Membrane</keyword>
<evidence type="ECO:0000313" key="9">
    <source>
        <dbReference type="EMBL" id="NEY70730.1"/>
    </source>
</evidence>
<keyword evidence="6 8" id="KW-1133">Transmembrane helix</keyword>
<comment type="caution">
    <text evidence="9">The sequence shown here is derived from an EMBL/GenBank/DDBJ whole genome shotgun (WGS) entry which is preliminary data.</text>
</comment>
<feature type="transmembrane region" description="Helical" evidence="8">
    <location>
        <begin position="41"/>
        <end position="62"/>
    </location>
</feature>
<feature type="transmembrane region" description="Helical" evidence="8">
    <location>
        <begin position="189"/>
        <end position="207"/>
    </location>
</feature>
<feature type="transmembrane region" description="Helical" evidence="8">
    <location>
        <begin position="272"/>
        <end position="297"/>
    </location>
</feature>
<dbReference type="AlphaFoldDB" id="A0A6M0Q5I8"/>
<feature type="transmembrane region" description="Helical" evidence="8">
    <location>
        <begin position="342"/>
        <end position="358"/>
    </location>
</feature>
<feature type="transmembrane region" description="Helical" evidence="8">
    <location>
        <begin position="82"/>
        <end position="104"/>
    </location>
</feature>
<dbReference type="PANTHER" id="PTHR34975">
    <property type="entry name" value="SPORE GERMINATION PROTEIN A2"/>
    <property type="match status" value="1"/>
</dbReference>
<keyword evidence="4" id="KW-0309">Germination</keyword>
<dbReference type="InterPro" id="IPR004761">
    <property type="entry name" value="Spore_GerAB"/>
</dbReference>
<dbReference type="NCBIfam" id="TIGR00912">
    <property type="entry name" value="2A0309"/>
    <property type="match status" value="1"/>
</dbReference>
<evidence type="ECO:0000256" key="5">
    <source>
        <dbReference type="ARBA" id="ARBA00022692"/>
    </source>
</evidence>
<dbReference type="Proteomes" id="UP000481043">
    <property type="component" value="Unassembled WGS sequence"/>
</dbReference>
<evidence type="ECO:0000256" key="4">
    <source>
        <dbReference type="ARBA" id="ARBA00022544"/>
    </source>
</evidence>
<dbReference type="PANTHER" id="PTHR34975:SF2">
    <property type="entry name" value="SPORE GERMINATION PROTEIN A2"/>
    <property type="match status" value="1"/>
</dbReference>
<evidence type="ECO:0000256" key="1">
    <source>
        <dbReference type="ARBA" id="ARBA00004141"/>
    </source>
</evidence>
<dbReference type="Pfam" id="PF03845">
    <property type="entry name" value="Spore_permease"/>
    <property type="match status" value="1"/>
</dbReference>
<evidence type="ECO:0000256" key="7">
    <source>
        <dbReference type="ARBA" id="ARBA00023136"/>
    </source>
</evidence>
<comment type="subcellular location">
    <subcellularLocation>
        <location evidence="1">Membrane</location>
        <topology evidence="1">Multi-pass membrane protein</topology>
    </subcellularLocation>
</comment>
<evidence type="ECO:0000256" key="6">
    <source>
        <dbReference type="ARBA" id="ARBA00022989"/>
    </source>
</evidence>
<keyword evidence="10" id="KW-1185">Reference proteome</keyword>
<name>A0A6M0Q5I8_9BACI</name>
<organism evidence="9 10">
    <name type="scientific">Bacillus mesophilus</name>
    <dbReference type="NCBI Taxonomy" id="1808955"/>
    <lineage>
        <taxon>Bacteria</taxon>
        <taxon>Bacillati</taxon>
        <taxon>Bacillota</taxon>
        <taxon>Bacilli</taxon>
        <taxon>Bacillales</taxon>
        <taxon>Bacillaceae</taxon>
        <taxon>Bacillus</taxon>
    </lineage>
</organism>
<protein>
    <submittedName>
        <fullName evidence="9">Endospore germination permease</fullName>
    </submittedName>
</protein>
<proteinExistence type="inferred from homology"/>
<reference evidence="9 10" key="1">
    <citation type="submission" date="2020-02" db="EMBL/GenBank/DDBJ databases">
        <title>Bacillus aquiflavi sp. nov., isolated from yellow water of strong flavor Chinese baijiu in Yibin region of China.</title>
        <authorList>
            <person name="Xie J."/>
        </authorList>
    </citation>
    <scope>NUCLEOTIDE SEQUENCE [LARGE SCALE GENOMIC DNA]</scope>
    <source>
        <strain evidence="9 10">SA4</strain>
    </source>
</reference>
<dbReference type="GO" id="GO:0009847">
    <property type="term" value="P:spore germination"/>
    <property type="evidence" value="ECO:0007669"/>
    <property type="project" value="InterPro"/>
</dbReference>
<dbReference type="GO" id="GO:0016020">
    <property type="term" value="C:membrane"/>
    <property type="evidence" value="ECO:0007669"/>
    <property type="project" value="UniProtKB-SubCell"/>
</dbReference>
<sequence length="367" mass="41527">MNNETVYISPRQFSILTSLFVVGSAVLFIPTILVGAAKQDAWISGLLGILFGILLAWFYGNLSKIDPDKSYIQLCMFSFGKWGGGLIAILTFTFHIILSCLLLFDIGDFLLTHILIGTPIEVIYYMFILAVVVYSTRLGIEPIARSAEIFFPWLFMLFILISLFLLPQIQGINILPVFEDGILPILNGTYFFIGFPFVEMILLLMITPHIYDKTKITSSFINGVVLGSFILFVLVVMCILVLGPGFSMRNEFPIYVLGKKVSIGNFLERVEVIIAIIWFLSIYFKLTIVSYSFLVGLSQLLNMKDYRPLTFPFAVLIIPLTLLVIPSSIYLKEFSKHATTPYMIFIGFILPLLVYMVSKWKKKNETS</sequence>
<feature type="transmembrane region" description="Helical" evidence="8">
    <location>
        <begin position="219"/>
        <end position="242"/>
    </location>
</feature>
<feature type="transmembrane region" description="Helical" evidence="8">
    <location>
        <begin position="309"/>
        <end position="330"/>
    </location>
</feature>
<accession>A0A6M0Q5I8</accession>
<comment type="similarity">
    <text evidence="2">Belongs to the amino acid-polyamine-organocation (APC) superfamily. Spore germination protein (SGP) (TC 2.A.3.9) family.</text>
</comment>
<evidence type="ECO:0000256" key="3">
    <source>
        <dbReference type="ARBA" id="ARBA00022448"/>
    </source>
</evidence>
<feature type="transmembrane region" description="Helical" evidence="8">
    <location>
        <begin position="12"/>
        <end position="35"/>
    </location>
</feature>
<feature type="transmembrane region" description="Helical" evidence="8">
    <location>
        <begin position="110"/>
        <end position="135"/>
    </location>
</feature>
<keyword evidence="5 8" id="KW-0812">Transmembrane</keyword>
<feature type="transmembrane region" description="Helical" evidence="8">
    <location>
        <begin position="147"/>
        <end position="169"/>
    </location>
</feature>
<evidence type="ECO:0000256" key="2">
    <source>
        <dbReference type="ARBA" id="ARBA00007998"/>
    </source>
</evidence>